<evidence type="ECO:0000256" key="3">
    <source>
        <dbReference type="ARBA" id="ARBA00022777"/>
    </source>
</evidence>
<dbReference type="Gene3D" id="3.30.420.40">
    <property type="match status" value="1"/>
</dbReference>
<dbReference type="GO" id="GO:0006083">
    <property type="term" value="P:acetate metabolic process"/>
    <property type="evidence" value="ECO:0007669"/>
    <property type="project" value="TreeGrafter"/>
</dbReference>
<dbReference type="PRINTS" id="PR00471">
    <property type="entry name" value="ACETATEKNASE"/>
</dbReference>
<dbReference type="AlphaFoldDB" id="A0A8D8Z9D8"/>
<dbReference type="PANTHER" id="PTHR21060">
    <property type="entry name" value="ACETATE KINASE"/>
    <property type="match status" value="1"/>
</dbReference>
<evidence type="ECO:0000256" key="4">
    <source>
        <dbReference type="ARBA" id="ARBA00022840"/>
    </source>
</evidence>
<dbReference type="EMBL" id="HBUF01448628">
    <property type="protein sequence ID" value="CAG6743483.1"/>
    <property type="molecule type" value="Transcribed_RNA"/>
</dbReference>
<dbReference type="InterPro" id="IPR000890">
    <property type="entry name" value="Aliphatic_acid_kin_short-chain"/>
</dbReference>
<dbReference type="GO" id="GO:0005524">
    <property type="term" value="F:ATP binding"/>
    <property type="evidence" value="ECO:0007669"/>
    <property type="project" value="UniProtKB-KW"/>
</dbReference>
<keyword evidence="2" id="KW-0547">Nucleotide-binding</keyword>
<keyword evidence="3 5" id="KW-0418">Kinase</keyword>
<accession>A0A8D8Z9D8</accession>
<name>A0A8D8Z9D8_9HEMI</name>
<dbReference type="SUPFAM" id="SSF53067">
    <property type="entry name" value="Actin-like ATPase domain"/>
    <property type="match status" value="1"/>
</dbReference>
<sequence length="139" mass="15770">MGLTPLEGLIMGTRCGDIDPSIIFYLHNNLGIKIKEIDKILNKESGLLGLSEISNDCRYIEKNYKNNPKLKLAIKIFCYKLTKYIGSYSVLMHDHLDAIVFTGGIGENSVLIRKLTINSLNFLDFKIDNVLNKKINYTK</sequence>
<dbReference type="PANTHER" id="PTHR21060:SF21">
    <property type="entry name" value="ACETATE KINASE"/>
    <property type="match status" value="1"/>
</dbReference>
<protein>
    <submittedName>
        <fullName evidence="5">Acetate kinase</fullName>
    </submittedName>
</protein>
<evidence type="ECO:0000256" key="1">
    <source>
        <dbReference type="ARBA" id="ARBA00022679"/>
    </source>
</evidence>
<organism evidence="5">
    <name type="scientific">Cacopsylla melanoneura</name>
    <dbReference type="NCBI Taxonomy" id="428564"/>
    <lineage>
        <taxon>Eukaryota</taxon>
        <taxon>Metazoa</taxon>
        <taxon>Ecdysozoa</taxon>
        <taxon>Arthropoda</taxon>
        <taxon>Hexapoda</taxon>
        <taxon>Insecta</taxon>
        <taxon>Pterygota</taxon>
        <taxon>Neoptera</taxon>
        <taxon>Paraneoptera</taxon>
        <taxon>Hemiptera</taxon>
        <taxon>Sternorrhyncha</taxon>
        <taxon>Psylloidea</taxon>
        <taxon>Psyllidae</taxon>
        <taxon>Psyllinae</taxon>
        <taxon>Cacopsylla</taxon>
    </lineage>
</organism>
<reference evidence="5" key="1">
    <citation type="submission" date="2021-05" db="EMBL/GenBank/DDBJ databases">
        <authorList>
            <person name="Alioto T."/>
            <person name="Alioto T."/>
            <person name="Gomez Garrido J."/>
        </authorList>
    </citation>
    <scope>NUCLEOTIDE SEQUENCE</scope>
</reference>
<dbReference type="InterPro" id="IPR043129">
    <property type="entry name" value="ATPase_NBD"/>
</dbReference>
<proteinExistence type="predicted"/>
<evidence type="ECO:0000256" key="2">
    <source>
        <dbReference type="ARBA" id="ARBA00022741"/>
    </source>
</evidence>
<keyword evidence="1" id="KW-0808">Transferase</keyword>
<dbReference type="GO" id="GO:0005829">
    <property type="term" value="C:cytosol"/>
    <property type="evidence" value="ECO:0007669"/>
    <property type="project" value="TreeGrafter"/>
</dbReference>
<keyword evidence="4" id="KW-0067">ATP-binding</keyword>
<evidence type="ECO:0000313" key="5">
    <source>
        <dbReference type="EMBL" id="CAG6743483.1"/>
    </source>
</evidence>
<dbReference type="Pfam" id="PF00871">
    <property type="entry name" value="Acetate_kinase"/>
    <property type="match status" value="1"/>
</dbReference>
<dbReference type="GO" id="GO:0008776">
    <property type="term" value="F:acetate kinase activity"/>
    <property type="evidence" value="ECO:0007669"/>
    <property type="project" value="TreeGrafter"/>
</dbReference>